<dbReference type="EMBL" id="JAAMPC010000014">
    <property type="protein sequence ID" value="KAG2261271.1"/>
    <property type="molecule type" value="Genomic_DNA"/>
</dbReference>
<dbReference type="OrthoDB" id="665742at2759"/>
<dbReference type="Pfam" id="PF14368">
    <property type="entry name" value="LTP_2"/>
    <property type="match status" value="1"/>
</dbReference>
<accession>A0A8X7S8K3</accession>
<dbReference type="EMBL" id="JAAMPC010000007">
    <property type="protein sequence ID" value="KAG2301443.1"/>
    <property type="molecule type" value="Genomic_DNA"/>
</dbReference>
<evidence type="ECO:0000313" key="5">
    <source>
        <dbReference type="EMBL" id="KAG2261271.1"/>
    </source>
</evidence>
<dbReference type="InterPro" id="IPR036312">
    <property type="entry name" value="Bifun_inhib/LTP/seed_sf"/>
</dbReference>
<gene>
    <name evidence="6" type="ORF">Bca52824_030094</name>
    <name evidence="5" type="ORF">Bca52824_068350</name>
</gene>
<protein>
    <recommendedName>
        <fullName evidence="4">Bifunctional inhibitor/plant lipid transfer protein/seed storage helical domain-containing protein</fullName>
    </recommendedName>
</protein>
<evidence type="ECO:0000256" key="1">
    <source>
        <dbReference type="ARBA" id="ARBA00022448"/>
    </source>
</evidence>
<evidence type="ECO:0000313" key="6">
    <source>
        <dbReference type="EMBL" id="KAG2301443.1"/>
    </source>
</evidence>
<proteinExistence type="predicted"/>
<feature type="chain" id="PRO_5040044645" description="Bifunctional inhibitor/plant lipid transfer protein/seed storage helical domain-containing protein" evidence="3">
    <location>
        <begin position="24"/>
        <end position="90"/>
    </location>
</feature>
<dbReference type="PANTHER" id="PTHR33214">
    <property type="entry name" value="BIFUNCTIONAL INHIBITOR/LIPID-TRANSFER PROTEIN/SEED STORAGE 2S ALBUMIN SUPERFAMILY PROTEIN"/>
    <property type="match status" value="1"/>
</dbReference>
<dbReference type="InterPro" id="IPR016140">
    <property type="entry name" value="Bifunc_inhib/LTP/seed_store"/>
</dbReference>
<dbReference type="GO" id="GO:0008289">
    <property type="term" value="F:lipid binding"/>
    <property type="evidence" value="ECO:0007669"/>
    <property type="project" value="UniProtKB-KW"/>
</dbReference>
<organism evidence="6 7">
    <name type="scientific">Brassica carinata</name>
    <name type="common">Ethiopian mustard</name>
    <name type="synonym">Abyssinian cabbage</name>
    <dbReference type="NCBI Taxonomy" id="52824"/>
    <lineage>
        <taxon>Eukaryota</taxon>
        <taxon>Viridiplantae</taxon>
        <taxon>Streptophyta</taxon>
        <taxon>Embryophyta</taxon>
        <taxon>Tracheophyta</taxon>
        <taxon>Spermatophyta</taxon>
        <taxon>Magnoliopsida</taxon>
        <taxon>eudicotyledons</taxon>
        <taxon>Gunneridae</taxon>
        <taxon>Pentapetalae</taxon>
        <taxon>rosids</taxon>
        <taxon>malvids</taxon>
        <taxon>Brassicales</taxon>
        <taxon>Brassicaceae</taxon>
        <taxon>Brassiceae</taxon>
        <taxon>Brassica</taxon>
    </lineage>
</organism>
<evidence type="ECO:0000256" key="3">
    <source>
        <dbReference type="SAM" id="SignalP"/>
    </source>
</evidence>
<keyword evidence="2" id="KW-0446">Lipid-binding</keyword>
<reference evidence="6 7" key="1">
    <citation type="submission" date="2020-02" db="EMBL/GenBank/DDBJ databases">
        <authorList>
            <person name="Ma Q."/>
            <person name="Huang Y."/>
            <person name="Song X."/>
            <person name="Pei D."/>
        </authorList>
    </citation>
    <scope>NUCLEOTIDE SEQUENCE [LARGE SCALE GENOMIC DNA]</scope>
    <source>
        <strain evidence="6">Sxm20200214</strain>
        <tissue evidence="6">Leaf</tissue>
    </source>
</reference>
<feature type="domain" description="Bifunctional inhibitor/plant lipid transfer protein/seed storage helical" evidence="4">
    <location>
        <begin position="7"/>
        <end position="86"/>
    </location>
</feature>
<dbReference type="AlphaFoldDB" id="A0A8X7S8K3"/>
<evidence type="ECO:0000313" key="7">
    <source>
        <dbReference type="Proteomes" id="UP000886595"/>
    </source>
</evidence>
<name>A0A8X7S8K3_BRACI</name>
<sequence>MKLTAIALVAMVAIVMQLSPTMACDEKDLLPCLLPIINPPQPPTAGCCQTLRDQKPCMCYFTTKSWLQYTLKSPKGHKLFADCNVPFPTC</sequence>
<comment type="caution">
    <text evidence="6">The sequence shown here is derived from an EMBL/GenBank/DDBJ whole genome shotgun (WGS) entry which is preliminary data.</text>
</comment>
<dbReference type="GO" id="GO:0006869">
    <property type="term" value="P:lipid transport"/>
    <property type="evidence" value="ECO:0007669"/>
    <property type="project" value="InterPro"/>
</dbReference>
<dbReference type="Proteomes" id="UP000886595">
    <property type="component" value="Unassembled WGS sequence"/>
</dbReference>
<dbReference type="InterPro" id="IPR033872">
    <property type="entry name" value="nsLTP2"/>
</dbReference>
<keyword evidence="7" id="KW-1185">Reference proteome</keyword>
<dbReference type="Gene3D" id="1.10.110.10">
    <property type="entry name" value="Plant lipid-transfer and hydrophobic proteins"/>
    <property type="match status" value="1"/>
</dbReference>
<dbReference type="SUPFAM" id="SSF47699">
    <property type="entry name" value="Bifunctional inhibitor/lipid-transfer protein/seed storage 2S albumin"/>
    <property type="match status" value="1"/>
</dbReference>
<feature type="signal peptide" evidence="3">
    <location>
        <begin position="1"/>
        <end position="23"/>
    </location>
</feature>
<evidence type="ECO:0000256" key="2">
    <source>
        <dbReference type="ARBA" id="ARBA00023121"/>
    </source>
</evidence>
<evidence type="ECO:0000259" key="4">
    <source>
        <dbReference type="Pfam" id="PF14368"/>
    </source>
</evidence>
<keyword evidence="1" id="KW-0813">Transport</keyword>
<dbReference type="PANTHER" id="PTHR33214:SF57">
    <property type="entry name" value="GENOME ASSEMBLY, CHROMOSOME: A02"/>
    <property type="match status" value="1"/>
</dbReference>
<keyword evidence="3" id="KW-0732">Signal</keyword>